<feature type="compositionally biased region" description="Basic and acidic residues" evidence="1">
    <location>
        <begin position="63"/>
        <end position="75"/>
    </location>
</feature>
<reference evidence="2" key="1">
    <citation type="journal article" date="2023" name="Science">
        <title>Genome structures resolve the early diversification of teleost fishes.</title>
        <authorList>
            <person name="Parey E."/>
            <person name="Louis A."/>
            <person name="Montfort J."/>
            <person name="Bouchez O."/>
            <person name="Roques C."/>
            <person name="Iampietro C."/>
            <person name="Lluch J."/>
            <person name="Castinel A."/>
            <person name="Donnadieu C."/>
            <person name="Desvignes T."/>
            <person name="Floi Bucao C."/>
            <person name="Jouanno E."/>
            <person name="Wen M."/>
            <person name="Mejri S."/>
            <person name="Dirks R."/>
            <person name="Jansen H."/>
            <person name="Henkel C."/>
            <person name="Chen W.J."/>
            <person name="Zahm M."/>
            <person name="Cabau C."/>
            <person name="Klopp C."/>
            <person name="Thompson A.W."/>
            <person name="Robinson-Rechavi M."/>
            <person name="Braasch I."/>
            <person name="Lecointre G."/>
            <person name="Bobe J."/>
            <person name="Postlethwait J.H."/>
            <person name="Berthelot C."/>
            <person name="Roest Crollius H."/>
            <person name="Guiguen Y."/>
        </authorList>
    </citation>
    <scope>NUCLEOTIDE SEQUENCE</scope>
    <source>
        <strain evidence="2">NC1722</strain>
    </source>
</reference>
<sequence>MASWSAFCSVTPLHKVNGQGLEGPDSAARDTSLPHRAGSSSSSNATPPPDLSRLSKGATSAPRFRDKDVEEEKARREKRLKHPWRCCEGRGSRVSHNTECAPYAALLPAKAADVTGERGGPGGSATAHLSKQNIVNGFRSPRRVVAFPEEVLKDTLNVTLLPPRSYSKGQPPPAPAVPRPIEAGA</sequence>
<dbReference type="Proteomes" id="UP001221898">
    <property type="component" value="Unassembled WGS sequence"/>
</dbReference>
<name>A0AAD7RWN9_9TELE</name>
<evidence type="ECO:0000313" key="2">
    <source>
        <dbReference type="EMBL" id="KAJ8391642.1"/>
    </source>
</evidence>
<keyword evidence="3" id="KW-1185">Reference proteome</keyword>
<feature type="region of interest" description="Disordered" evidence="1">
    <location>
        <begin position="14"/>
        <end position="95"/>
    </location>
</feature>
<organism evidence="2 3">
    <name type="scientific">Aldrovandia affinis</name>
    <dbReference type="NCBI Taxonomy" id="143900"/>
    <lineage>
        <taxon>Eukaryota</taxon>
        <taxon>Metazoa</taxon>
        <taxon>Chordata</taxon>
        <taxon>Craniata</taxon>
        <taxon>Vertebrata</taxon>
        <taxon>Euteleostomi</taxon>
        <taxon>Actinopterygii</taxon>
        <taxon>Neopterygii</taxon>
        <taxon>Teleostei</taxon>
        <taxon>Notacanthiformes</taxon>
        <taxon>Halosauridae</taxon>
        <taxon>Aldrovandia</taxon>
    </lineage>
</organism>
<dbReference type="AlphaFoldDB" id="A0AAD7RWN9"/>
<feature type="region of interest" description="Disordered" evidence="1">
    <location>
        <begin position="162"/>
        <end position="185"/>
    </location>
</feature>
<proteinExistence type="predicted"/>
<dbReference type="EMBL" id="JAINUG010000155">
    <property type="protein sequence ID" value="KAJ8391642.1"/>
    <property type="molecule type" value="Genomic_DNA"/>
</dbReference>
<accession>A0AAD7RWN9</accession>
<evidence type="ECO:0000313" key="3">
    <source>
        <dbReference type="Proteomes" id="UP001221898"/>
    </source>
</evidence>
<evidence type="ECO:0000256" key="1">
    <source>
        <dbReference type="SAM" id="MobiDB-lite"/>
    </source>
</evidence>
<protein>
    <submittedName>
        <fullName evidence="2">Uncharacterized protein</fullName>
    </submittedName>
</protein>
<comment type="caution">
    <text evidence="2">The sequence shown here is derived from an EMBL/GenBank/DDBJ whole genome shotgun (WGS) entry which is preliminary data.</text>
</comment>
<gene>
    <name evidence="2" type="ORF">AAFF_G00087830</name>
</gene>